<organism evidence="10 11">
    <name type="scientific">Pleomassaria siparia CBS 279.74</name>
    <dbReference type="NCBI Taxonomy" id="1314801"/>
    <lineage>
        <taxon>Eukaryota</taxon>
        <taxon>Fungi</taxon>
        <taxon>Dikarya</taxon>
        <taxon>Ascomycota</taxon>
        <taxon>Pezizomycotina</taxon>
        <taxon>Dothideomycetes</taxon>
        <taxon>Pleosporomycetidae</taxon>
        <taxon>Pleosporales</taxon>
        <taxon>Pleomassariaceae</taxon>
        <taxon>Pleomassaria</taxon>
    </lineage>
</organism>
<evidence type="ECO:0000256" key="4">
    <source>
        <dbReference type="ARBA" id="ARBA00022679"/>
    </source>
</evidence>
<feature type="region of interest" description="Disordered" evidence="7">
    <location>
        <begin position="402"/>
        <end position="422"/>
    </location>
</feature>
<dbReference type="SUPFAM" id="SSF52172">
    <property type="entry name" value="CheY-like"/>
    <property type="match status" value="1"/>
</dbReference>
<dbReference type="Pfam" id="PF00072">
    <property type="entry name" value="Response_reg"/>
    <property type="match status" value="1"/>
</dbReference>
<dbReference type="PRINTS" id="PR00344">
    <property type="entry name" value="BCTRLSENSOR"/>
</dbReference>
<gene>
    <name evidence="10" type="ORF">K504DRAFT_508044</name>
</gene>
<evidence type="ECO:0000256" key="6">
    <source>
        <dbReference type="PROSITE-ProRule" id="PRU00169"/>
    </source>
</evidence>
<accession>A0A6G1JS88</accession>
<evidence type="ECO:0000313" key="10">
    <source>
        <dbReference type="EMBL" id="KAF2703474.1"/>
    </source>
</evidence>
<evidence type="ECO:0000256" key="2">
    <source>
        <dbReference type="ARBA" id="ARBA00012438"/>
    </source>
</evidence>
<dbReference type="InterPro" id="IPR001789">
    <property type="entry name" value="Sig_transdc_resp-reg_receiver"/>
</dbReference>
<name>A0A6G1JS88_9PLEO</name>
<keyword evidence="5" id="KW-0418">Kinase</keyword>
<evidence type="ECO:0000256" key="1">
    <source>
        <dbReference type="ARBA" id="ARBA00000085"/>
    </source>
</evidence>
<evidence type="ECO:0000256" key="7">
    <source>
        <dbReference type="SAM" id="MobiDB-lite"/>
    </source>
</evidence>
<feature type="modified residue" description="4-aspartylphosphate" evidence="6">
    <location>
        <position position="1138"/>
    </location>
</feature>
<dbReference type="GO" id="GO:0005886">
    <property type="term" value="C:plasma membrane"/>
    <property type="evidence" value="ECO:0007669"/>
    <property type="project" value="TreeGrafter"/>
</dbReference>
<evidence type="ECO:0000259" key="9">
    <source>
        <dbReference type="PROSITE" id="PS50110"/>
    </source>
</evidence>
<dbReference type="EMBL" id="MU005787">
    <property type="protein sequence ID" value="KAF2703474.1"/>
    <property type="molecule type" value="Genomic_DNA"/>
</dbReference>
<dbReference type="InterPro" id="IPR003661">
    <property type="entry name" value="HisK_dim/P_dom"/>
</dbReference>
<dbReference type="Gene3D" id="3.30.565.10">
    <property type="entry name" value="Histidine kinase-like ATPase, C-terminal domain"/>
    <property type="match status" value="1"/>
</dbReference>
<dbReference type="InterPro" id="IPR036890">
    <property type="entry name" value="HATPase_C_sf"/>
</dbReference>
<dbReference type="InterPro" id="IPR005467">
    <property type="entry name" value="His_kinase_dom"/>
</dbReference>
<dbReference type="Proteomes" id="UP000799428">
    <property type="component" value="Unassembled WGS sequence"/>
</dbReference>
<proteinExistence type="predicted"/>
<dbReference type="PANTHER" id="PTHR43047">
    <property type="entry name" value="TWO-COMPONENT HISTIDINE PROTEIN KINASE"/>
    <property type="match status" value="1"/>
</dbReference>
<keyword evidence="11" id="KW-1185">Reference proteome</keyword>
<dbReference type="SMART" id="SM00387">
    <property type="entry name" value="HATPase_c"/>
    <property type="match status" value="1"/>
</dbReference>
<dbReference type="Pfam" id="PF00512">
    <property type="entry name" value="HisKA"/>
    <property type="match status" value="1"/>
</dbReference>
<feature type="domain" description="Response regulatory" evidence="9">
    <location>
        <begin position="1083"/>
        <end position="1232"/>
    </location>
</feature>
<dbReference type="CDD" id="cd17546">
    <property type="entry name" value="REC_hyHK_CKI1_RcsC-like"/>
    <property type="match status" value="1"/>
</dbReference>
<feature type="compositionally biased region" description="Polar residues" evidence="7">
    <location>
        <begin position="341"/>
        <end position="355"/>
    </location>
</feature>
<feature type="region of interest" description="Disordered" evidence="7">
    <location>
        <begin position="1014"/>
        <end position="1054"/>
    </location>
</feature>
<dbReference type="InterPro" id="IPR003594">
    <property type="entry name" value="HATPase_dom"/>
</dbReference>
<feature type="domain" description="Histidine kinase" evidence="8">
    <location>
        <begin position="575"/>
        <end position="833"/>
    </location>
</feature>
<comment type="catalytic activity">
    <reaction evidence="1">
        <text>ATP + protein L-histidine = ADP + protein N-phospho-L-histidine.</text>
        <dbReference type="EC" id="2.7.13.3"/>
    </reaction>
</comment>
<dbReference type="SMART" id="SM00448">
    <property type="entry name" value="REC"/>
    <property type="match status" value="1"/>
</dbReference>
<feature type="region of interest" description="Disordered" evidence="7">
    <location>
        <begin position="341"/>
        <end position="363"/>
    </location>
</feature>
<dbReference type="SMART" id="SM00388">
    <property type="entry name" value="HisKA"/>
    <property type="match status" value="1"/>
</dbReference>
<sequence>MAIPALVSSESCEQLLPTLNNSERVRAYEIAAYLSAASFPLDIPDGPPKDPIPNSDVTLNALVQHGTHMMDCDRAFLSLIDNRSQFICAEMTRHQSLVRQDPTRPLLLGIAKVALEWGVCPYTISVFHGHTVGGLLDNPYIEATEEYFFIKDFRQVPSFADRPFVTGYPHMVSYIEIPLTSISGHVLGSYCIVDDKSRDFQDPKSLDTMREVTSAISKYLDLKRVEGSRTRSERMMDELSQFIDLERQIPREQVDAVEASGPHPGPFDLHVFNRAAPIIPTPASHGNTDHKWPAIVNCGGNVSSNSTDASLDVDIGSFTPILKAPVDGGSNSTLTLFGETTSTAQSEGGSSTTRSNQHDQSQRVWQDLPTQINDLFSNAARMIGHAMNLDGLVFFDAITSGTRQRSPTSPLTPSNEPLHTHQEEPLARCLAEYLGDDAFEKELLRNPRRSLIRRLQSRYPQGHVFAMDQHGVLDYGPHHGDNVGQHPSGSSAGSNEWDDLFKCVPKARYAIFLPLWHYQRESCFATCLAWVSNTGKTLDSADINSLTAFGNSLMAKILRLEALTNTRSKSDFVSTISHELRSPLHGILATVELMQDNTKDSHLLSMLDMIESCSSMLLDTFNHLLEFSKINSRASDPKNAGTDPTKHSLSNTRAKRVTANLDSLVDDVLETVSLGHLKLESGFRGEGQGPLDSVMDTVYSQPVLVTTTMNRNCRWFMSIDKGAWKRIIMNIFSNALKYTKAGHIEVALSILPRLDDGPRYVNLSVADTGVGMSHEFLKYHLFTPFMQENNLNPGAGLGLSIVKSIVESLDGKIFVESRQHGGTCVTVNIPVDEELEITAIPNVDGTFVPQDRLRGLSLGLLSIASQDSTTTDSTIHFISPSTELQRSARNICEGKFGMTVVDVFTDAARHVDILLLDTYAIAPTNYFDLTVLFPKQFSKPSPRAVVALRRSVKGSTPISEVEISSPITAKSLMAAFLRAIESANASKTMAPLLSPNPAGQDIQVPTVSTEHIQAQTTDSKIEQSLPITPEERKDLPKSLSPQTTLNIKDPTTEFCNPVQDPVSQGTSTPKASTSSTGACRFNRLLLVDDNAINLKVLVAFATKLGRPYSTAVDGAKAVHLYRKAMSEEHDPYDCVLMDISMPIMDGFEAVAAIRKFEKEQQQTRQRADQKTGQESNSDDSMAKPSVAQRSYILALTGLGSEQARSAAFDSGFDGYFLKPVKFKDIVPLLGPI</sequence>
<dbReference type="CDD" id="cd00082">
    <property type="entry name" value="HisKA"/>
    <property type="match status" value="1"/>
</dbReference>
<keyword evidence="3 6" id="KW-0597">Phosphoprotein</keyword>
<evidence type="ECO:0000259" key="8">
    <source>
        <dbReference type="PROSITE" id="PS50109"/>
    </source>
</evidence>
<dbReference type="OrthoDB" id="10249433at2759"/>
<dbReference type="GO" id="GO:0000155">
    <property type="term" value="F:phosphorelay sensor kinase activity"/>
    <property type="evidence" value="ECO:0007669"/>
    <property type="project" value="InterPro"/>
</dbReference>
<dbReference type="SUPFAM" id="SSF55781">
    <property type="entry name" value="GAF domain-like"/>
    <property type="match status" value="1"/>
</dbReference>
<dbReference type="Gene3D" id="3.40.50.2300">
    <property type="match status" value="1"/>
</dbReference>
<dbReference type="InterPro" id="IPR011006">
    <property type="entry name" value="CheY-like_superfamily"/>
</dbReference>
<dbReference type="InterPro" id="IPR036097">
    <property type="entry name" value="HisK_dim/P_sf"/>
</dbReference>
<evidence type="ECO:0000256" key="3">
    <source>
        <dbReference type="ARBA" id="ARBA00022553"/>
    </source>
</evidence>
<dbReference type="GO" id="GO:0009927">
    <property type="term" value="F:histidine phosphotransfer kinase activity"/>
    <property type="evidence" value="ECO:0007669"/>
    <property type="project" value="TreeGrafter"/>
</dbReference>
<dbReference type="PANTHER" id="PTHR43047:SF72">
    <property type="entry name" value="OSMOSENSING HISTIDINE PROTEIN KINASE SLN1"/>
    <property type="match status" value="1"/>
</dbReference>
<dbReference type="Pfam" id="PF02518">
    <property type="entry name" value="HATPase_c"/>
    <property type="match status" value="1"/>
</dbReference>
<feature type="region of interest" description="Disordered" evidence="7">
    <location>
        <begin position="1158"/>
        <end position="1183"/>
    </location>
</feature>
<feature type="compositionally biased region" description="Basic and acidic residues" evidence="7">
    <location>
        <begin position="1158"/>
        <end position="1171"/>
    </location>
</feature>
<reference evidence="10" key="1">
    <citation type="journal article" date="2020" name="Stud. Mycol.">
        <title>101 Dothideomycetes genomes: a test case for predicting lifestyles and emergence of pathogens.</title>
        <authorList>
            <person name="Haridas S."/>
            <person name="Albert R."/>
            <person name="Binder M."/>
            <person name="Bloem J."/>
            <person name="Labutti K."/>
            <person name="Salamov A."/>
            <person name="Andreopoulos B."/>
            <person name="Baker S."/>
            <person name="Barry K."/>
            <person name="Bills G."/>
            <person name="Bluhm B."/>
            <person name="Cannon C."/>
            <person name="Castanera R."/>
            <person name="Culley D."/>
            <person name="Daum C."/>
            <person name="Ezra D."/>
            <person name="Gonzalez J."/>
            <person name="Henrissat B."/>
            <person name="Kuo A."/>
            <person name="Liang C."/>
            <person name="Lipzen A."/>
            <person name="Lutzoni F."/>
            <person name="Magnuson J."/>
            <person name="Mondo S."/>
            <person name="Nolan M."/>
            <person name="Ohm R."/>
            <person name="Pangilinan J."/>
            <person name="Park H.-J."/>
            <person name="Ramirez L."/>
            <person name="Alfaro M."/>
            <person name="Sun H."/>
            <person name="Tritt A."/>
            <person name="Yoshinaga Y."/>
            <person name="Zwiers L.-H."/>
            <person name="Turgeon B."/>
            <person name="Goodwin S."/>
            <person name="Spatafora J."/>
            <person name="Crous P."/>
            <person name="Grigoriev I."/>
        </authorList>
    </citation>
    <scope>NUCLEOTIDE SEQUENCE</scope>
    <source>
        <strain evidence="10">CBS 279.74</strain>
    </source>
</reference>
<dbReference type="InterPro" id="IPR029016">
    <property type="entry name" value="GAF-like_dom_sf"/>
</dbReference>
<dbReference type="InterPro" id="IPR004358">
    <property type="entry name" value="Sig_transdc_His_kin-like_C"/>
</dbReference>
<protein>
    <recommendedName>
        <fullName evidence="2">histidine kinase</fullName>
        <ecNumber evidence="2">2.7.13.3</ecNumber>
    </recommendedName>
</protein>
<evidence type="ECO:0000313" key="11">
    <source>
        <dbReference type="Proteomes" id="UP000799428"/>
    </source>
</evidence>
<dbReference type="Gene3D" id="1.10.287.130">
    <property type="match status" value="1"/>
</dbReference>
<dbReference type="EC" id="2.7.13.3" evidence="2"/>
<feature type="compositionally biased region" description="Polar residues" evidence="7">
    <location>
        <begin position="402"/>
        <end position="417"/>
    </location>
</feature>
<keyword evidence="4" id="KW-0808">Transferase</keyword>
<dbReference type="AlphaFoldDB" id="A0A6G1JS88"/>
<dbReference type="PROSITE" id="PS50110">
    <property type="entry name" value="RESPONSE_REGULATORY"/>
    <property type="match status" value="1"/>
</dbReference>
<dbReference type="SUPFAM" id="SSF55874">
    <property type="entry name" value="ATPase domain of HSP90 chaperone/DNA topoisomerase II/histidine kinase"/>
    <property type="match status" value="1"/>
</dbReference>
<evidence type="ECO:0000256" key="5">
    <source>
        <dbReference type="ARBA" id="ARBA00022777"/>
    </source>
</evidence>
<dbReference type="PROSITE" id="PS50109">
    <property type="entry name" value="HIS_KIN"/>
    <property type="match status" value="1"/>
</dbReference>
<dbReference type="Gene3D" id="3.30.450.40">
    <property type="match status" value="1"/>
</dbReference>
<dbReference type="SUPFAM" id="SSF47384">
    <property type="entry name" value="Homodimeric domain of signal transducing histidine kinase"/>
    <property type="match status" value="1"/>
</dbReference>